<reference evidence="2" key="1">
    <citation type="journal article" date="2021" name="Proc. Natl. Acad. Sci. U.S.A.">
        <title>Three genomes in the algal genus Volvox reveal the fate of a haploid sex-determining region after a transition to homothallism.</title>
        <authorList>
            <person name="Yamamoto K."/>
            <person name="Hamaji T."/>
            <person name="Kawai-Toyooka H."/>
            <person name="Matsuzaki R."/>
            <person name="Takahashi F."/>
            <person name="Nishimura Y."/>
            <person name="Kawachi M."/>
            <person name="Noguchi H."/>
            <person name="Minakuchi Y."/>
            <person name="Umen J.G."/>
            <person name="Toyoda A."/>
            <person name="Nozaki H."/>
        </authorList>
    </citation>
    <scope>NUCLEOTIDE SEQUENCE</scope>
    <source>
        <strain evidence="2">NIES-3780</strain>
    </source>
</reference>
<gene>
    <name evidence="2" type="ORF">Vafri_7127</name>
</gene>
<accession>A0A8J4B034</accession>
<feature type="region of interest" description="Disordered" evidence="1">
    <location>
        <begin position="20"/>
        <end position="61"/>
    </location>
</feature>
<feature type="region of interest" description="Disordered" evidence="1">
    <location>
        <begin position="85"/>
        <end position="126"/>
    </location>
</feature>
<dbReference type="PANTHER" id="PTHR36769">
    <property type="entry name" value="2,3-BISPHOSPHOGLYCERATE-DEPENDENT PHOSPHOGLYCERATE MUTASE"/>
    <property type="match status" value="1"/>
</dbReference>
<dbReference type="PANTHER" id="PTHR36769:SF1">
    <property type="entry name" value="2,3-BISPHOSPHOGLYCERATE-DEPENDENT PHOSPHOGLYCERATE MUTASE"/>
    <property type="match status" value="1"/>
</dbReference>
<keyword evidence="3" id="KW-1185">Reference proteome</keyword>
<proteinExistence type="predicted"/>
<evidence type="ECO:0000256" key="1">
    <source>
        <dbReference type="SAM" id="MobiDB-lite"/>
    </source>
</evidence>
<dbReference type="EMBL" id="BNCO01000010">
    <property type="protein sequence ID" value="GIL51255.1"/>
    <property type="molecule type" value="Genomic_DNA"/>
</dbReference>
<feature type="compositionally biased region" description="Basic residues" evidence="1">
    <location>
        <begin position="43"/>
        <end position="52"/>
    </location>
</feature>
<comment type="caution">
    <text evidence="2">The sequence shown here is derived from an EMBL/GenBank/DDBJ whole genome shotgun (WGS) entry which is preliminary data.</text>
</comment>
<dbReference type="Proteomes" id="UP000747399">
    <property type="component" value="Unassembled WGS sequence"/>
</dbReference>
<dbReference type="Pfam" id="PF09495">
    <property type="entry name" value="DUF2462"/>
    <property type="match status" value="1"/>
</dbReference>
<feature type="compositionally biased region" description="Basic and acidic residues" evidence="1">
    <location>
        <begin position="33"/>
        <end position="42"/>
    </location>
</feature>
<protein>
    <submittedName>
        <fullName evidence="2">Uncharacterized protein</fullName>
    </submittedName>
</protein>
<evidence type="ECO:0000313" key="2">
    <source>
        <dbReference type="EMBL" id="GIL51255.1"/>
    </source>
</evidence>
<evidence type="ECO:0000313" key="3">
    <source>
        <dbReference type="Proteomes" id="UP000747399"/>
    </source>
</evidence>
<name>A0A8J4B034_9CHLO</name>
<organism evidence="2 3">
    <name type="scientific">Volvox africanus</name>
    <dbReference type="NCBI Taxonomy" id="51714"/>
    <lineage>
        <taxon>Eukaryota</taxon>
        <taxon>Viridiplantae</taxon>
        <taxon>Chlorophyta</taxon>
        <taxon>core chlorophytes</taxon>
        <taxon>Chlorophyceae</taxon>
        <taxon>CS clade</taxon>
        <taxon>Chlamydomonadales</taxon>
        <taxon>Volvocaceae</taxon>
        <taxon>Volvox</taxon>
    </lineage>
</organism>
<dbReference type="InterPro" id="IPR019034">
    <property type="entry name" value="UPF0390"/>
</dbReference>
<dbReference type="AlphaFoldDB" id="A0A8J4B034"/>
<sequence length="126" mass="14082">MLNLIYTLYRLTFALYESHKSGDMPQKPLKANKKIDKKEAANRHGKTPVTRKGKFEKPPKRNKALELYKDEKELSKAINKRNESTAAGLAEHAGGKLKVIKGPPPVMAPKDKQKKAGTKVKAAMEE</sequence>